<organism evidence="1 2">
    <name type="scientific">Tulasnella calospora MUT 4182</name>
    <dbReference type="NCBI Taxonomy" id="1051891"/>
    <lineage>
        <taxon>Eukaryota</taxon>
        <taxon>Fungi</taxon>
        <taxon>Dikarya</taxon>
        <taxon>Basidiomycota</taxon>
        <taxon>Agaricomycotina</taxon>
        <taxon>Agaricomycetes</taxon>
        <taxon>Cantharellales</taxon>
        <taxon>Tulasnellaceae</taxon>
        <taxon>Tulasnella</taxon>
    </lineage>
</organism>
<dbReference type="EMBL" id="KN822950">
    <property type="protein sequence ID" value="KIO33087.1"/>
    <property type="molecule type" value="Genomic_DNA"/>
</dbReference>
<evidence type="ECO:0000313" key="1">
    <source>
        <dbReference type="EMBL" id="KIO33087.1"/>
    </source>
</evidence>
<accession>A0A0C3MHA0</accession>
<evidence type="ECO:0000313" key="2">
    <source>
        <dbReference type="Proteomes" id="UP000054248"/>
    </source>
</evidence>
<reference evidence="1 2" key="1">
    <citation type="submission" date="2014-04" db="EMBL/GenBank/DDBJ databases">
        <authorList>
            <consortium name="DOE Joint Genome Institute"/>
            <person name="Kuo A."/>
            <person name="Girlanda M."/>
            <person name="Perotto S."/>
            <person name="Kohler A."/>
            <person name="Nagy L.G."/>
            <person name="Floudas D."/>
            <person name="Copeland A."/>
            <person name="Barry K.W."/>
            <person name="Cichocki N."/>
            <person name="Veneault-Fourrey C."/>
            <person name="LaButti K."/>
            <person name="Lindquist E.A."/>
            <person name="Lipzen A."/>
            <person name="Lundell T."/>
            <person name="Morin E."/>
            <person name="Murat C."/>
            <person name="Sun H."/>
            <person name="Tunlid A."/>
            <person name="Henrissat B."/>
            <person name="Grigoriev I.V."/>
            <person name="Hibbett D.S."/>
            <person name="Martin F."/>
            <person name="Nordberg H.P."/>
            <person name="Cantor M.N."/>
            <person name="Hua S.X."/>
        </authorList>
    </citation>
    <scope>NUCLEOTIDE SEQUENCE [LARGE SCALE GENOMIC DNA]</scope>
    <source>
        <strain evidence="1 2">MUT 4182</strain>
    </source>
</reference>
<keyword evidence="2" id="KW-1185">Reference proteome</keyword>
<sequence>MLKFCSLLPTTSRMISSPVVRVVQPSLFFFPSASARLLSLKRTLYILHMFHFFFRTRTSLFLHRVFHCICNYGSSSLPSTIDCPLSPVFYFLSYSCSYRASCPLF</sequence>
<name>A0A0C3MHA0_9AGAM</name>
<dbReference type="HOGENOM" id="CLU_2238613_0_0_1"/>
<gene>
    <name evidence="1" type="ORF">M407DRAFT_204528</name>
</gene>
<protein>
    <submittedName>
        <fullName evidence="1">Uncharacterized protein</fullName>
    </submittedName>
</protein>
<dbReference type="AlphaFoldDB" id="A0A0C3MHA0"/>
<dbReference type="Proteomes" id="UP000054248">
    <property type="component" value="Unassembled WGS sequence"/>
</dbReference>
<reference evidence="2" key="2">
    <citation type="submission" date="2015-01" db="EMBL/GenBank/DDBJ databases">
        <title>Evolutionary Origins and Diversification of the Mycorrhizal Mutualists.</title>
        <authorList>
            <consortium name="DOE Joint Genome Institute"/>
            <consortium name="Mycorrhizal Genomics Consortium"/>
            <person name="Kohler A."/>
            <person name="Kuo A."/>
            <person name="Nagy L.G."/>
            <person name="Floudas D."/>
            <person name="Copeland A."/>
            <person name="Barry K.W."/>
            <person name="Cichocki N."/>
            <person name="Veneault-Fourrey C."/>
            <person name="LaButti K."/>
            <person name="Lindquist E.A."/>
            <person name="Lipzen A."/>
            <person name="Lundell T."/>
            <person name="Morin E."/>
            <person name="Murat C."/>
            <person name="Riley R."/>
            <person name="Ohm R."/>
            <person name="Sun H."/>
            <person name="Tunlid A."/>
            <person name="Henrissat B."/>
            <person name="Grigoriev I.V."/>
            <person name="Hibbett D.S."/>
            <person name="Martin F."/>
        </authorList>
    </citation>
    <scope>NUCLEOTIDE SEQUENCE [LARGE SCALE GENOMIC DNA]</scope>
    <source>
        <strain evidence="2">MUT 4182</strain>
    </source>
</reference>
<proteinExistence type="predicted"/>